<evidence type="ECO:0000313" key="2">
    <source>
        <dbReference type="EMBL" id="RWX46950.1"/>
    </source>
</evidence>
<dbReference type="InterPro" id="IPR001357">
    <property type="entry name" value="BRCT_dom"/>
</dbReference>
<dbReference type="Proteomes" id="UP000287853">
    <property type="component" value="Unassembled WGS sequence"/>
</dbReference>
<keyword evidence="3" id="KW-1185">Reference proteome</keyword>
<accession>A0A3S3QGK7</accession>
<protein>
    <submittedName>
        <fullName evidence="2">BRCA1 C Terminus (BRCT) domain-containing protein</fullName>
    </submittedName>
</protein>
<evidence type="ECO:0000259" key="1">
    <source>
        <dbReference type="Pfam" id="PF00533"/>
    </source>
</evidence>
<dbReference type="InterPro" id="IPR036420">
    <property type="entry name" value="BRCT_dom_sf"/>
</dbReference>
<proteinExistence type="predicted"/>
<organism evidence="2 3">
    <name type="scientific">Candidatus Electrothrix aarhusensis</name>
    <dbReference type="NCBI Taxonomy" id="1859131"/>
    <lineage>
        <taxon>Bacteria</taxon>
        <taxon>Pseudomonadati</taxon>
        <taxon>Thermodesulfobacteriota</taxon>
        <taxon>Desulfobulbia</taxon>
        <taxon>Desulfobulbales</taxon>
        <taxon>Desulfobulbaceae</taxon>
        <taxon>Candidatus Electrothrix</taxon>
    </lineage>
</organism>
<gene>
    <name evidence="2" type="ORF">H206_00263</name>
</gene>
<dbReference type="EMBL" id="MTKO01000046">
    <property type="protein sequence ID" value="RWX46950.1"/>
    <property type="molecule type" value="Genomic_DNA"/>
</dbReference>
<reference evidence="2 3" key="1">
    <citation type="submission" date="2017-01" db="EMBL/GenBank/DDBJ databases">
        <title>The cable genome- insights into the physiology and evolution of filamentous bacteria capable of sulfide oxidation via long distance electron transfer.</title>
        <authorList>
            <person name="Schreiber L."/>
            <person name="Bjerg J.T."/>
            <person name="Boggild A."/>
            <person name="Van De Vossenberg J."/>
            <person name="Meysman F."/>
            <person name="Nielsen L.P."/>
            <person name="Schramm A."/>
            <person name="Kjeldsen K.U."/>
        </authorList>
    </citation>
    <scope>NUCLEOTIDE SEQUENCE [LARGE SCALE GENOMIC DNA]</scope>
    <source>
        <strain evidence="2">MCF</strain>
    </source>
</reference>
<name>A0A3S3QGK7_9BACT</name>
<dbReference type="Gene3D" id="3.40.50.10190">
    <property type="entry name" value="BRCT domain"/>
    <property type="match status" value="1"/>
</dbReference>
<dbReference type="SUPFAM" id="SSF52113">
    <property type="entry name" value="BRCT domain"/>
    <property type="match status" value="1"/>
</dbReference>
<evidence type="ECO:0000313" key="3">
    <source>
        <dbReference type="Proteomes" id="UP000287853"/>
    </source>
</evidence>
<dbReference type="AlphaFoldDB" id="A0A3S3QGK7"/>
<sequence length="152" mass="17309">MNKKRKTLPAAELSGQYLVFTGKLTITRKEATAFVKKMGCCVQSSVTRKTTLLVLGSQDKKRLRQGHRRSLKHDAVKKRIKEGQAITILQQEEFYILIHCPIQRSLLNLVAHPIPKKRRTSPKKKEVEVLSARKKTCATIVSVEKSQYPKTI</sequence>
<feature type="domain" description="BRCT" evidence="1">
    <location>
        <begin position="13"/>
        <end position="76"/>
    </location>
</feature>
<dbReference type="CDD" id="cd17748">
    <property type="entry name" value="BRCT_DNA_ligase_like"/>
    <property type="match status" value="1"/>
</dbReference>
<comment type="caution">
    <text evidence="2">The sequence shown here is derived from an EMBL/GenBank/DDBJ whole genome shotgun (WGS) entry which is preliminary data.</text>
</comment>
<dbReference type="Pfam" id="PF00533">
    <property type="entry name" value="BRCT"/>
    <property type="match status" value="1"/>
</dbReference>